<evidence type="ECO:0000256" key="3">
    <source>
        <dbReference type="ARBA" id="ARBA00022692"/>
    </source>
</evidence>
<dbReference type="EMBL" id="JAAOAO010000083">
    <property type="protein sequence ID" value="KAF5563789.1"/>
    <property type="molecule type" value="Genomic_DNA"/>
</dbReference>
<dbReference type="FunFam" id="1.20.1250.20:FF:000106">
    <property type="entry name" value="MFS transporter, putative"/>
    <property type="match status" value="1"/>
</dbReference>
<feature type="transmembrane region" description="Helical" evidence="8">
    <location>
        <begin position="484"/>
        <end position="504"/>
    </location>
</feature>
<organism evidence="9 10">
    <name type="scientific">Fusarium napiforme</name>
    <dbReference type="NCBI Taxonomy" id="42672"/>
    <lineage>
        <taxon>Eukaryota</taxon>
        <taxon>Fungi</taxon>
        <taxon>Dikarya</taxon>
        <taxon>Ascomycota</taxon>
        <taxon>Pezizomycotina</taxon>
        <taxon>Sordariomycetes</taxon>
        <taxon>Hypocreomycetidae</taxon>
        <taxon>Hypocreales</taxon>
        <taxon>Nectriaceae</taxon>
        <taxon>Fusarium</taxon>
        <taxon>Fusarium fujikuroi species complex</taxon>
    </lineage>
</organism>
<protein>
    <submittedName>
        <fullName evidence="9">Permease</fullName>
    </submittedName>
</protein>
<dbReference type="Proteomes" id="UP000574317">
    <property type="component" value="Unassembled WGS sequence"/>
</dbReference>
<accession>A0A8H5JXK8</accession>
<dbReference type="SUPFAM" id="SSF103473">
    <property type="entry name" value="MFS general substrate transporter"/>
    <property type="match status" value="1"/>
</dbReference>
<keyword evidence="2" id="KW-0813">Transport</keyword>
<feature type="transmembrane region" description="Helical" evidence="8">
    <location>
        <begin position="173"/>
        <end position="197"/>
    </location>
</feature>
<evidence type="ECO:0000256" key="7">
    <source>
        <dbReference type="SAM" id="MobiDB-lite"/>
    </source>
</evidence>
<keyword evidence="6" id="KW-0325">Glycoprotein</keyword>
<feature type="transmembrane region" description="Helical" evidence="8">
    <location>
        <begin position="243"/>
        <end position="263"/>
    </location>
</feature>
<evidence type="ECO:0000256" key="5">
    <source>
        <dbReference type="ARBA" id="ARBA00023136"/>
    </source>
</evidence>
<dbReference type="AlphaFoldDB" id="A0A8H5JXK8"/>
<keyword evidence="3 8" id="KW-0812">Transmembrane</keyword>
<feature type="transmembrane region" description="Helical" evidence="8">
    <location>
        <begin position="360"/>
        <end position="379"/>
    </location>
</feature>
<feature type="compositionally biased region" description="Basic and acidic residues" evidence="7">
    <location>
        <begin position="14"/>
        <end position="23"/>
    </location>
</feature>
<evidence type="ECO:0000313" key="9">
    <source>
        <dbReference type="EMBL" id="KAF5563789.1"/>
    </source>
</evidence>
<comment type="subcellular location">
    <subcellularLocation>
        <location evidence="1">Membrane</location>
        <topology evidence="1">Multi-pass membrane protein</topology>
    </subcellularLocation>
</comment>
<dbReference type="Pfam" id="PF07690">
    <property type="entry name" value="MFS_1"/>
    <property type="match status" value="1"/>
</dbReference>
<proteinExistence type="predicted"/>
<feature type="transmembrane region" description="Helical" evidence="8">
    <location>
        <begin position="209"/>
        <end position="231"/>
    </location>
</feature>
<feature type="transmembrane region" description="Helical" evidence="8">
    <location>
        <begin position="326"/>
        <end position="348"/>
    </location>
</feature>
<evidence type="ECO:0000256" key="1">
    <source>
        <dbReference type="ARBA" id="ARBA00004141"/>
    </source>
</evidence>
<sequence length="542" mass="62349">MAAVGDSKGVIGKTESEDRRFDSGDETANSSLEHPFSDPEVADRWRKVYENAQYENRHRFDPSFTWTAQEEKKLVRKIDFRICLWAWVMFLSLDFHRRNINRAISDNMLPEVGMNTNDFNYGQTIFLVSFLSAELPSGLISKKLGADRWIPFLICSWSLVAGSQAALHSRGAYFAIKALLGLLMGGFIPDIVLWLTYFYKSNELPIRLAFFWTALSTSNILGSLLAAGILQMRGVLGWGGWRWLFLLEAIGTFIIGLFSWVLMPPGPCQTKSWFRGKNGWFNEREEYIMVNRLLRDDPSKGDMNNREAVNLPKLWKAVKDWEQWPLYIIGLMVYIPPAPFNTYLSFILRQIGFSVFEANLLAIPSQFLYAVNLLIITWLSERVQERGMLSSLSNIWIFPWVLALVVLPGDISPWVRYALITGLLSYPYCHAILVGWNAKNSNSVRTRAISAALYNMFVQTGNIAASNIFREDDQPLYRRGNRVILGITSANIVLFYIVKAFYIWRNKVRDARWNALTKEQQQDYILNTTDEGQQRLDFRFAH</sequence>
<reference evidence="9 10" key="1">
    <citation type="submission" date="2020-05" db="EMBL/GenBank/DDBJ databases">
        <title>Identification and distribution of gene clusters putatively required for synthesis of sphingolipid metabolism inhibitors in phylogenetically diverse species of the filamentous fungus Fusarium.</title>
        <authorList>
            <person name="Kim H.-S."/>
            <person name="Busman M."/>
            <person name="Brown D.W."/>
            <person name="Divon H."/>
            <person name="Uhlig S."/>
            <person name="Proctor R.H."/>
        </authorList>
    </citation>
    <scope>NUCLEOTIDE SEQUENCE [LARGE SCALE GENOMIC DNA]</scope>
    <source>
        <strain evidence="9 10">NRRL 25196</strain>
    </source>
</reference>
<feature type="transmembrane region" description="Helical" evidence="8">
    <location>
        <begin position="448"/>
        <end position="469"/>
    </location>
</feature>
<evidence type="ECO:0000256" key="6">
    <source>
        <dbReference type="ARBA" id="ARBA00023180"/>
    </source>
</evidence>
<feature type="transmembrane region" description="Helical" evidence="8">
    <location>
        <begin position="149"/>
        <end position="167"/>
    </location>
</feature>
<keyword evidence="4 8" id="KW-1133">Transmembrane helix</keyword>
<gene>
    <name evidence="9" type="ORF">FNAPI_2506</name>
</gene>
<evidence type="ECO:0000256" key="8">
    <source>
        <dbReference type="SAM" id="Phobius"/>
    </source>
</evidence>
<dbReference type="PANTHER" id="PTHR43791">
    <property type="entry name" value="PERMEASE-RELATED"/>
    <property type="match status" value="1"/>
</dbReference>
<dbReference type="GO" id="GO:0022857">
    <property type="term" value="F:transmembrane transporter activity"/>
    <property type="evidence" value="ECO:0007669"/>
    <property type="project" value="InterPro"/>
</dbReference>
<comment type="caution">
    <text evidence="9">The sequence shown here is derived from an EMBL/GenBank/DDBJ whole genome shotgun (WGS) entry which is preliminary data.</text>
</comment>
<evidence type="ECO:0000256" key="4">
    <source>
        <dbReference type="ARBA" id="ARBA00022989"/>
    </source>
</evidence>
<feature type="transmembrane region" description="Helical" evidence="8">
    <location>
        <begin position="391"/>
        <end position="408"/>
    </location>
</feature>
<dbReference type="PANTHER" id="PTHR43791:SF14">
    <property type="entry name" value="MFS GENERAL SUBSTRATE TRANSPORTER"/>
    <property type="match status" value="1"/>
</dbReference>
<feature type="transmembrane region" description="Helical" evidence="8">
    <location>
        <begin position="414"/>
        <end position="436"/>
    </location>
</feature>
<dbReference type="GO" id="GO:0016020">
    <property type="term" value="C:membrane"/>
    <property type="evidence" value="ECO:0007669"/>
    <property type="project" value="UniProtKB-SubCell"/>
</dbReference>
<dbReference type="InterPro" id="IPR036259">
    <property type="entry name" value="MFS_trans_sf"/>
</dbReference>
<feature type="region of interest" description="Disordered" evidence="7">
    <location>
        <begin position="1"/>
        <end position="37"/>
    </location>
</feature>
<keyword evidence="5 8" id="KW-0472">Membrane</keyword>
<dbReference type="Gene3D" id="1.20.1250.20">
    <property type="entry name" value="MFS general substrate transporter like domains"/>
    <property type="match status" value="2"/>
</dbReference>
<keyword evidence="10" id="KW-1185">Reference proteome</keyword>
<name>A0A8H5JXK8_9HYPO</name>
<evidence type="ECO:0000313" key="10">
    <source>
        <dbReference type="Proteomes" id="UP000574317"/>
    </source>
</evidence>
<evidence type="ECO:0000256" key="2">
    <source>
        <dbReference type="ARBA" id="ARBA00022448"/>
    </source>
</evidence>
<dbReference type="InterPro" id="IPR011701">
    <property type="entry name" value="MFS"/>
</dbReference>